<protein>
    <submittedName>
        <fullName evidence="1">Uncharacterized protein</fullName>
    </submittedName>
</protein>
<accession>A0A8J3YU91</accession>
<gene>
    <name evidence="1" type="ORF">Val02_68560</name>
</gene>
<name>A0A8J3YU91_9ACTN</name>
<dbReference type="Proteomes" id="UP000619260">
    <property type="component" value="Unassembled WGS sequence"/>
</dbReference>
<dbReference type="AlphaFoldDB" id="A0A8J3YU91"/>
<dbReference type="EMBL" id="BOPF01000032">
    <property type="protein sequence ID" value="GIJ49970.1"/>
    <property type="molecule type" value="Genomic_DNA"/>
</dbReference>
<keyword evidence="2" id="KW-1185">Reference proteome</keyword>
<evidence type="ECO:0000313" key="1">
    <source>
        <dbReference type="EMBL" id="GIJ49970.1"/>
    </source>
</evidence>
<reference evidence="1" key="1">
    <citation type="submission" date="2021-01" db="EMBL/GenBank/DDBJ databases">
        <title>Whole genome shotgun sequence of Virgisporangium aliadipatigenens NBRC 105644.</title>
        <authorList>
            <person name="Komaki H."/>
            <person name="Tamura T."/>
        </authorList>
    </citation>
    <scope>NUCLEOTIDE SEQUENCE</scope>
    <source>
        <strain evidence="1">NBRC 105644</strain>
    </source>
</reference>
<proteinExistence type="predicted"/>
<evidence type="ECO:0000313" key="2">
    <source>
        <dbReference type="Proteomes" id="UP000619260"/>
    </source>
</evidence>
<organism evidence="1 2">
    <name type="scientific">Virgisporangium aliadipatigenens</name>
    <dbReference type="NCBI Taxonomy" id="741659"/>
    <lineage>
        <taxon>Bacteria</taxon>
        <taxon>Bacillati</taxon>
        <taxon>Actinomycetota</taxon>
        <taxon>Actinomycetes</taxon>
        <taxon>Micromonosporales</taxon>
        <taxon>Micromonosporaceae</taxon>
        <taxon>Virgisporangium</taxon>
    </lineage>
</organism>
<comment type="caution">
    <text evidence="1">The sequence shown here is derived from an EMBL/GenBank/DDBJ whole genome shotgun (WGS) entry which is preliminary data.</text>
</comment>
<sequence length="277" mass="29228">MRVSLDAVVRELLVRCLESWAPGALHAKRATVACAAPAEAEAVVRALADLGPRGRRLSLVLFSGERHDAGDLQVFTVSGAVETYLPAALTAAGAAGAPVFAFLDGAPVHAVLRAVASGRPSELMFTAGAGDWAAQRDALRGTGFALTAGVELVDAAGAARLVGFGTGHLKRLEAFKAELWAVDEYAGVRYRDPGDPDGHLLDISLRPHPGPLRRELLAHLRTVEWRTVAELKQFALTETVYRAEDCAAALTTLLASGAVERTPERGRLAGDVLIRAS</sequence>